<feature type="region of interest" description="Disordered" evidence="1">
    <location>
        <begin position="96"/>
        <end position="156"/>
    </location>
</feature>
<dbReference type="GeneID" id="108559688"/>
<organism evidence="2 3">
    <name type="scientific">Nicrophorus vespilloides</name>
    <name type="common">Boreal carrion beetle</name>
    <dbReference type="NCBI Taxonomy" id="110193"/>
    <lineage>
        <taxon>Eukaryota</taxon>
        <taxon>Metazoa</taxon>
        <taxon>Ecdysozoa</taxon>
        <taxon>Arthropoda</taxon>
        <taxon>Hexapoda</taxon>
        <taxon>Insecta</taxon>
        <taxon>Pterygota</taxon>
        <taxon>Neoptera</taxon>
        <taxon>Endopterygota</taxon>
        <taxon>Coleoptera</taxon>
        <taxon>Polyphaga</taxon>
        <taxon>Staphyliniformia</taxon>
        <taxon>Silphidae</taxon>
        <taxon>Nicrophorinae</taxon>
        <taxon>Nicrophorus</taxon>
    </lineage>
</organism>
<dbReference type="Proteomes" id="UP000695000">
    <property type="component" value="Unplaced"/>
</dbReference>
<name>A0ABM1MD74_NICVS</name>
<reference evidence="3" key="1">
    <citation type="submission" date="2025-08" db="UniProtKB">
        <authorList>
            <consortium name="RefSeq"/>
        </authorList>
    </citation>
    <scope>IDENTIFICATION</scope>
    <source>
        <tissue evidence="3">Whole Larva</tissue>
    </source>
</reference>
<sequence>MEKYTEEQVKEATSFAEFYIDLIENHRDSFSYYLSDNAILDWFGQTVKGEKNIKVFLKNHVNKIKHIFPNIEPCSKIGYRDTHVVKYIPRESKNTVTETIDNEEKTPPNKALLSPGGSRKREKGQGDGLHNCSDTPTKRTRLNDTEDDDPSVPDVQITNITSDGYIEFYRKSSKKFQNETKWSRPCKFQVAFSQVPSGYLIHLMIYQGTVKCKRNLLKQFDSVESGE</sequence>
<dbReference type="RefSeq" id="XP_017772524.1">
    <property type="nucleotide sequence ID" value="XM_017917035.1"/>
</dbReference>
<proteinExistence type="predicted"/>
<evidence type="ECO:0000313" key="2">
    <source>
        <dbReference type="Proteomes" id="UP000695000"/>
    </source>
</evidence>
<evidence type="ECO:0000256" key="1">
    <source>
        <dbReference type="SAM" id="MobiDB-lite"/>
    </source>
</evidence>
<keyword evidence="2" id="KW-1185">Reference proteome</keyword>
<gene>
    <name evidence="3" type="primary">LOC108559688</name>
</gene>
<protein>
    <submittedName>
        <fullName evidence="3">Uncharacterized protein LOC108559688</fullName>
    </submittedName>
</protein>
<evidence type="ECO:0000313" key="3">
    <source>
        <dbReference type="RefSeq" id="XP_017772524.1"/>
    </source>
</evidence>
<accession>A0ABM1MD74</accession>